<sequence length="708" mass="78430">MEAFSSKNGKELFDVTASTSQQKGKHRSDVTASTTQQMGKHRGDVTPTTTQQKGKHRGDVTASTSQQKGSDRGGFTPSTTQQKGKHRGDVTASTSQQKGGGRGDVTASTSQQKGGGRGDVTPSTSQQKGSDRGDVTPTTTQQKGKHRGDVTPTTTQQKGSDRDGVTPSTTQQKGSDRGDVTASTSQQSTNKRGDLTAQKTTAEEEAMAAIKRHYMGAFDIPIKRLVEPAWKRLVRAADPQHVSNLKQRFIASSGQMTTVLIGNIPEMTTEHYDRTRVDRYRYEVIGGNHTRIALQEILRDTPEKLDVASVHMHIYCGLPDDLAKRVGMAHNNVMNYSKPETTLDQLISMRASLYNKAGFTRAGDMSSVEPPAEKKTKDAWKEGLAVMLRCDGDEETKPRKQLNNRHRRSISLAEMPCAVWNGITEFAKKWEERRILGQKKTELKPTHLGFLDDDDETAKQVSTLQGLNNGELDYKEVMQTSEANKSEKKKNKQKMKAAALQKDGDGGAEELDPEGAKNDKNDGGDDESDLGGLEPEGAKKDNDDRGDEDADVDLQTENRNLLANEDGTLDKIRTSNKRKSSEQEPPSESQYKADDFVVVPGNVNDGDDIEAWFGRVVSVNLAQKKLRLVWSTQASGLDVQQARYNTRAHFVDFLRRRTAGKIAWQMDGSLLNNSLQFTYFCLQYRIHRSWPLATFHTPRCAVKYFPIC</sequence>
<proteinExistence type="predicted"/>
<feature type="compositionally biased region" description="Polar residues" evidence="1">
    <location>
        <begin position="181"/>
        <end position="190"/>
    </location>
</feature>
<feature type="compositionally biased region" description="Basic and acidic residues" evidence="1">
    <location>
        <begin position="514"/>
        <end position="523"/>
    </location>
</feature>
<gene>
    <name evidence="2" type="ORF">BRAFLDRAFT_82825</name>
</gene>
<organism>
    <name type="scientific">Branchiostoma floridae</name>
    <name type="common">Florida lancelet</name>
    <name type="synonym">Amphioxus</name>
    <dbReference type="NCBI Taxonomy" id="7739"/>
    <lineage>
        <taxon>Eukaryota</taxon>
        <taxon>Metazoa</taxon>
        <taxon>Chordata</taxon>
        <taxon>Cephalochordata</taxon>
        <taxon>Leptocardii</taxon>
        <taxon>Amphioxiformes</taxon>
        <taxon>Branchiostomatidae</taxon>
        <taxon>Branchiostoma</taxon>
    </lineage>
</organism>
<feature type="region of interest" description="Disordered" evidence="1">
    <location>
        <begin position="480"/>
        <end position="593"/>
    </location>
</feature>
<dbReference type="InParanoid" id="C3Y7B0"/>
<feature type="region of interest" description="Disordered" evidence="1">
    <location>
        <begin position="1"/>
        <end position="200"/>
    </location>
</feature>
<protein>
    <submittedName>
        <fullName evidence="2">Uncharacterized protein</fullName>
    </submittedName>
</protein>
<reference evidence="2" key="1">
    <citation type="journal article" date="2008" name="Nature">
        <title>The amphioxus genome and the evolution of the chordate karyotype.</title>
        <authorList>
            <consortium name="US DOE Joint Genome Institute (JGI-PGF)"/>
            <person name="Putnam N.H."/>
            <person name="Butts T."/>
            <person name="Ferrier D.E.K."/>
            <person name="Furlong R.F."/>
            <person name="Hellsten U."/>
            <person name="Kawashima T."/>
            <person name="Robinson-Rechavi M."/>
            <person name="Shoguchi E."/>
            <person name="Terry A."/>
            <person name="Yu J.-K."/>
            <person name="Benito-Gutierrez E.L."/>
            <person name="Dubchak I."/>
            <person name="Garcia-Fernandez J."/>
            <person name="Gibson-Brown J.J."/>
            <person name="Grigoriev I.V."/>
            <person name="Horton A.C."/>
            <person name="de Jong P.J."/>
            <person name="Jurka J."/>
            <person name="Kapitonov V.V."/>
            <person name="Kohara Y."/>
            <person name="Kuroki Y."/>
            <person name="Lindquist E."/>
            <person name="Lucas S."/>
            <person name="Osoegawa K."/>
            <person name="Pennacchio L.A."/>
            <person name="Salamov A.A."/>
            <person name="Satou Y."/>
            <person name="Sauka-Spengler T."/>
            <person name="Schmutz J."/>
            <person name="Shin-I T."/>
            <person name="Toyoda A."/>
            <person name="Bronner-Fraser M."/>
            <person name="Fujiyama A."/>
            <person name="Holland L.Z."/>
            <person name="Holland P.W.H."/>
            <person name="Satoh N."/>
            <person name="Rokhsar D.S."/>
        </authorList>
    </citation>
    <scope>NUCLEOTIDE SEQUENCE [LARGE SCALE GENOMIC DNA]</scope>
    <source>
        <strain evidence="2">S238N-H82</strain>
        <tissue evidence="2">Testes</tissue>
    </source>
</reference>
<evidence type="ECO:0000256" key="1">
    <source>
        <dbReference type="SAM" id="MobiDB-lite"/>
    </source>
</evidence>
<evidence type="ECO:0000313" key="2">
    <source>
        <dbReference type="EMBL" id="EEN63738.1"/>
    </source>
</evidence>
<name>C3Y7B0_BRAFL</name>
<dbReference type="EMBL" id="GG666489">
    <property type="protein sequence ID" value="EEN63738.1"/>
    <property type="molecule type" value="Genomic_DNA"/>
</dbReference>
<feature type="compositionally biased region" description="Low complexity" evidence="1">
    <location>
        <begin position="583"/>
        <end position="593"/>
    </location>
</feature>
<dbReference type="AlphaFoldDB" id="C3Y7B0"/>
<accession>C3Y7B0</accession>
<feature type="compositionally biased region" description="Acidic residues" evidence="1">
    <location>
        <begin position="544"/>
        <end position="554"/>
    </location>
</feature>